<protein>
    <submittedName>
        <fullName evidence="3">Uncharacterized protein</fullName>
    </submittedName>
</protein>
<comment type="caution">
    <text evidence="3">The sequence shown here is derived from an EMBL/GenBank/DDBJ whole genome shotgun (WGS) entry which is preliminary data.</text>
</comment>
<keyword evidence="2" id="KW-0472">Membrane</keyword>
<organism evidence="3 4">
    <name type="scientific">Humicola insolens</name>
    <name type="common">Soft-rot fungus</name>
    <dbReference type="NCBI Taxonomy" id="85995"/>
    <lineage>
        <taxon>Eukaryota</taxon>
        <taxon>Fungi</taxon>
        <taxon>Dikarya</taxon>
        <taxon>Ascomycota</taxon>
        <taxon>Pezizomycotina</taxon>
        <taxon>Sordariomycetes</taxon>
        <taxon>Sordariomycetidae</taxon>
        <taxon>Sordariales</taxon>
        <taxon>Chaetomiaceae</taxon>
        <taxon>Mycothermus</taxon>
    </lineage>
</organism>
<sequence>MAPPIPVLPNLIDIPNPPPYRYSNNDSDNNNHHPHSTCTHCPAYYHDDSDDEAVNHPPDLPPITRPALNAYQYHTFPPVCGSGSEGDAAPAAMMGVTRNSNPAEPLPPYDNPLSFYAADEKSTSPGAGSNHHEREGLLPSPPTNNSTGSNERRLCSCPTHHAPPRQSGSSTSLFRGRYNLFAPAPFDLGTMAELDAERAAGTTHHCPAHRHQLRWRQLRRRRRVVCGTVFVVTFLVLAAVVVSTGGWAGKGCGMVGWVKGVGGWGLPVSGVEAAGVPRVASPGYGVVDDAGPDGVDVQFVAAHSVGTLHPGPLNPVDTGIEDGVGSYQVGDGDGQLAAGGDWEAFRGDGQWSDGDGEFFGDKDEIDDWSGEIGEGDDRFSYDHGDFISDGEFFADEDGVGEGGELSDEDVQFLEWLKEVFAGDDELAERDGEFFHRIDELVEDDWLPGDDQAFRREDGHSIEDGEVETDPALDDWEQV</sequence>
<evidence type="ECO:0000256" key="1">
    <source>
        <dbReference type="SAM" id="MobiDB-lite"/>
    </source>
</evidence>
<dbReference type="EMBL" id="JAZGSY010000079">
    <property type="protein sequence ID" value="KAL1841320.1"/>
    <property type="molecule type" value="Genomic_DNA"/>
</dbReference>
<keyword evidence="2" id="KW-0812">Transmembrane</keyword>
<accession>A0ABR3VHH0</accession>
<gene>
    <name evidence="3" type="ORF">VTJ49DRAFT_7157</name>
</gene>
<name>A0ABR3VHH0_HUMIN</name>
<feature type="region of interest" description="Disordered" evidence="1">
    <location>
        <begin position="102"/>
        <end position="171"/>
    </location>
</feature>
<reference evidence="3 4" key="1">
    <citation type="journal article" date="2024" name="Commun. Biol.">
        <title>Comparative genomic analysis of thermophilic fungi reveals convergent evolutionary adaptations and gene losses.</title>
        <authorList>
            <person name="Steindorff A.S."/>
            <person name="Aguilar-Pontes M.V."/>
            <person name="Robinson A.J."/>
            <person name="Andreopoulos B."/>
            <person name="LaButti K."/>
            <person name="Kuo A."/>
            <person name="Mondo S."/>
            <person name="Riley R."/>
            <person name="Otillar R."/>
            <person name="Haridas S."/>
            <person name="Lipzen A."/>
            <person name="Grimwood J."/>
            <person name="Schmutz J."/>
            <person name="Clum A."/>
            <person name="Reid I.D."/>
            <person name="Moisan M.C."/>
            <person name="Butler G."/>
            <person name="Nguyen T.T.M."/>
            <person name="Dewar K."/>
            <person name="Conant G."/>
            <person name="Drula E."/>
            <person name="Henrissat B."/>
            <person name="Hansel C."/>
            <person name="Singer S."/>
            <person name="Hutchinson M.I."/>
            <person name="de Vries R.P."/>
            <person name="Natvig D.O."/>
            <person name="Powell A.J."/>
            <person name="Tsang A."/>
            <person name="Grigoriev I.V."/>
        </authorList>
    </citation>
    <scope>NUCLEOTIDE SEQUENCE [LARGE SCALE GENOMIC DNA]</scope>
    <source>
        <strain evidence="3 4">CBS 620.91</strain>
    </source>
</reference>
<keyword evidence="2" id="KW-1133">Transmembrane helix</keyword>
<keyword evidence="4" id="KW-1185">Reference proteome</keyword>
<dbReference type="Proteomes" id="UP001583172">
    <property type="component" value="Unassembled WGS sequence"/>
</dbReference>
<evidence type="ECO:0000256" key="2">
    <source>
        <dbReference type="SAM" id="Phobius"/>
    </source>
</evidence>
<feature type="compositionally biased region" description="Acidic residues" evidence="1">
    <location>
        <begin position="463"/>
        <end position="478"/>
    </location>
</feature>
<evidence type="ECO:0000313" key="4">
    <source>
        <dbReference type="Proteomes" id="UP001583172"/>
    </source>
</evidence>
<feature type="region of interest" description="Disordered" evidence="1">
    <location>
        <begin position="1"/>
        <end position="34"/>
    </location>
</feature>
<feature type="region of interest" description="Disordered" evidence="1">
    <location>
        <begin position="449"/>
        <end position="478"/>
    </location>
</feature>
<evidence type="ECO:0000313" key="3">
    <source>
        <dbReference type="EMBL" id="KAL1841320.1"/>
    </source>
</evidence>
<proteinExistence type="predicted"/>
<feature type="compositionally biased region" description="Basic and acidic residues" evidence="1">
    <location>
        <begin position="451"/>
        <end position="462"/>
    </location>
</feature>
<feature type="transmembrane region" description="Helical" evidence="2">
    <location>
        <begin position="224"/>
        <end position="248"/>
    </location>
</feature>